<dbReference type="Pfam" id="PF04325">
    <property type="entry name" value="DUF465"/>
    <property type="match status" value="1"/>
</dbReference>
<dbReference type="InterPro" id="IPR038444">
    <property type="entry name" value="DUF465_sf"/>
</dbReference>
<comment type="caution">
    <text evidence="1">The sequence shown here is derived from an EMBL/GenBank/DDBJ whole genome shotgun (WGS) entry which is preliminary data.</text>
</comment>
<evidence type="ECO:0000313" key="2">
    <source>
        <dbReference type="Proteomes" id="UP001301216"/>
    </source>
</evidence>
<dbReference type="InterPro" id="IPR007420">
    <property type="entry name" value="DUF465"/>
</dbReference>
<dbReference type="Gene3D" id="6.10.280.50">
    <property type="match status" value="1"/>
</dbReference>
<protein>
    <submittedName>
        <fullName evidence="1">YdcH family protein</fullName>
    </submittedName>
</protein>
<proteinExistence type="predicted"/>
<sequence>MSNTPHTLGEEFPDKLSAIHALKSADPKFARILEEYDSVNDRIHRAETRISPVSEEEETNLRKHRLNLKDAILRALENS</sequence>
<dbReference type="EMBL" id="JAPHAV010000002">
    <property type="protein sequence ID" value="MCX2696891.1"/>
    <property type="molecule type" value="Genomic_DNA"/>
</dbReference>
<keyword evidence="2" id="KW-1185">Reference proteome</keyword>
<reference evidence="1 2" key="1">
    <citation type="submission" date="2022-11" db="EMBL/GenBank/DDBJ databases">
        <title>Brucella sp. YY2X, whole genome shotgun sequencing project.</title>
        <authorList>
            <person name="Yang Y."/>
        </authorList>
    </citation>
    <scope>NUCLEOTIDE SEQUENCE [LARGE SCALE GENOMIC DNA]</scope>
    <source>
        <strain evidence="1 2">YY2X</strain>
    </source>
</reference>
<evidence type="ECO:0000313" key="1">
    <source>
        <dbReference type="EMBL" id="MCX2696891.1"/>
    </source>
</evidence>
<dbReference type="RefSeq" id="WP_265984388.1">
    <property type="nucleotide sequence ID" value="NZ_JAPHAV010000002.1"/>
</dbReference>
<name>A0ABT3QMR9_9HYPH</name>
<accession>A0ABT3QMR9</accession>
<gene>
    <name evidence="1" type="ORF">OPR82_08885</name>
</gene>
<organism evidence="1 2">
    <name type="scientific">Ochrobactrum chromiisoli</name>
    <dbReference type="NCBI Taxonomy" id="2993941"/>
    <lineage>
        <taxon>Bacteria</taxon>
        <taxon>Pseudomonadati</taxon>
        <taxon>Pseudomonadota</taxon>
        <taxon>Alphaproteobacteria</taxon>
        <taxon>Hyphomicrobiales</taxon>
        <taxon>Brucellaceae</taxon>
        <taxon>Brucella/Ochrobactrum group</taxon>
        <taxon>Ochrobactrum</taxon>
    </lineage>
</organism>
<dbReference type="Proteomes" id="UP001301216">
    <property type="component" value="Unassembled WGS sequence"/>
</dbReference>